<dbReference type="AlphaFoldDB" id="A0A1H4J1L6"/>
<reference evidence="2" key="1">
    <citation type="submission" date="2016-10" db="EMBL/GenBank/DDBJ databases">
        <authorList>
            <person name="Varghese N."/>
            <person name="Submissions S."/>
        </authorList>
    </citation>
    <scope>NUCLEOTIDE SEQUENCE [LARGE SCALE GENOMIC DNA]</scope>
    <source>
        <strain evidence="2">DSM 16089</strain>
    </source>
</reference>
<evidence type="ECO:0000313" key="1">
    <source>
        <dbReference type="EMBL" id="SEB39856.1"/>
    </source>
</evidence>
<dbReference type="SUPFAM" id="SSF53474">
    <property type="entry name" value="alpha/beta-Hydrolases"/>
    <property type="match status" value="1"/>
</dbReference>
<accession>A0A1H4J1L6</accession>
<keyword evidence="2" id="KW-1185">Reference proteome</keyword>
<evidence type="ECO:0000313" key="2">
    <source>
        <dbReference type="Proteomes" id="UP000183750"/>
    </source>
</evidence>
<dbReference type="RefSeq" id="WP_060928642.1">
    <property type="nucleotide sequence ID" value="NZ_FNSQ01000005.1"/>
</dbReference>
<gene>
    <name evidence="1" type="ORF">SAMN04489807_0479</name>
</gene>
<dbReference type="OrthoDB" id="4790882at2"/>
<dbReference type="InterPro" id="IPR029058">
    <property type="entry name" value="AB_hydrolase_fold"/>
</dbReference>
<dbReference type="EMBL" id="FNSQ01000005">
    <property type="protein sequence ID" value="SEB39856.1"/>
    <property type="molecule type" value="Genomic_DNA"/>
</dbReference>
<sequence length="425" mass="45528">MTGLTIDHGGAIAVDPDALRDVARRIEGVASRYDDARSALLRAQRVILDTPGFSAQVDTVELWSSGQRLARLHSDCQDTATSALLMADTYEYVELRAEAEMLSLTDPSTAQRLMRSADRLAASDDRIAGLAEELETQWRAERFEGLIGNIVTPDIYDDAFRIAALVGITSGFGKVHPGETLKGTTDRVSVTPVKTSSPSGAPSGIAGALKRMPVTAGAQIAVEKYSFADGSTKYVAYLKGTQSVGWSGKEPWDSESNFELYTEHDSASYQATLEALDAAGAQPGDEVDVVAHSQSGMIAAHLGMESVYDVQMQITAGSPVEPTLDDDQTIIQLVHTDDPVPGFRGGGSPEGTGSADSMVITTQGNPLDSPEDWLVDAHHLDTYIETAEEADASSDPRVDAAGEFWRDLDTAEVIERTEYQAQRVG</sequence>
<protein>
    <recommendedName>
        <fullName evidence="3">Alpha/beta hydrolase</fullName>
    </recommendedName>
</protein>
<name>A0A1H4J1L6_9MICO</name>
<evidence type="ECO:0008006" key="3">
    <source>
        <dbReference type="Google" id="ProtNLM"/>
    </source>
</evidence>
<dbReference type="Proteomes" id="UP000183750">
    <property type="component" value="Unassembled WGS sequence"/>
</dbReference>
<proteinExistence type="predicted"/>
<organism evidence="1 2">
    <name type="scientific">Microbacterium hydrocarbonoxydans</name>
    <dbReference type="NCBI Taxonomy" id="273678"/>
    <lineage>
        <taxon>Bacteria</taxon>
        <taxon>Bacillati</taxon>
        <taxon>Actinomycetota</taxon>
        <taxon>Actinomycetes</taxon>
        <taxon>Micrococcales</taxon>
        <taxon>Microbacteriaceae</taxon>
        <taxon>Microbacterium</taxon>
    </lineage>
</organism>